<protein>
    <submittedName>
        <fullName evidence="3">Aste57867_12570 protein</fullName>
    </submittedName>
</protein>
<evidence type="ECO:0000313" key="2">
    <source>
        <dbReference type="EMBL" id="KAF0696688.1"/>
    </source>
</evidence>
<name>A0A485KVY2_9STRA</name>
<accession>A0A485KVY2</accession>
<evidence type="ECO:0000313" key="4">
    <source>
        <dbReference type="Proteomes" id="UP000332933"/>
    </source>
</evidence>
<sequence>MEWRRKYERERKRRYRARKALEQQQQLVASPANIAEQSQSQARRRRLKDMASWLLSSSKVPETERKKLMNQVHRNRRLIDVLLRWVHLSIGPTPQDGTPWLHSTLLGDPEARQCGYRWLTDRVFHSAIAEHATTSNVRDFAVATMHADDWDFACLGLEHHHQVTVLGSVEQLATWLWGDIVASERPNGSLAEAIEGDATFQYQRVTNPRQKKTLLMLTRRYAIASRVVVVYVYIRDDECIPRHANEFRPHGFGWTVLQEIAPDVTLCRTHTLQLAPLTFNQAAEMFGIPAQPSRECIWTQMIQHAQNGVEKQGDWLVDQFNNRLRIQERRVSVQDG</sequence>
<evidence type="ECO:0000313" key="3">
    <source>
        <dbReference type="EMBL" id="VFT89421.1"/>
    </source>
</evidence>
<reference evidence="3 4" key="1">
    <citation type="submission" date="2019-03" db="EMBL/GenBank/DDBJ databases">
        <authorList>
            <person name="Gaulin E."/>
            <person name="Dumas B."/>
        </authorList>
    </citation>
    <scope>NUCLEOTIDE SEQUENCE [LARGE SCALE GENOMIC DNA]</scope>
    <source>
        <strain evidence="3">CBS 568.67</strain>
    </source>
</reference>
<proteinExistence type="predicted"/>
<dbReference type="AlphaFoldDB" id="A0A485KVY2"/>
<gene>
    <name evidence="3" type="primary">Aste57867_12570</name>
    <name evidence="2" type="ORF">As57867_012524</name>
    <name evidence="3" type="ORF">ASTE57867_12570</name>
</gene>
<dbReference type="Proteomes" id="UP000332933">
    <property type="component" value="Unassembled WGS sequence"/>
</dbReference>
<organism evidence="3 4">
    <name type="scientific">Aphanomyces stellatus</name>
    <dbReference type="NCBI Taxonomy" id="120398"/>
    <lineage>
        <taxon>Eukaryota</taxon>
        <taxon>Sar</taxon>
        <taxon>Stramenopiles</taxon>
        <taxon>Oomycota</taxon>
        <taxon>Saprolegniomycetes</taxon>
        <taxon>Saprolegniales</taxon>
        <taxon>Verrucalvaceae</taxon>
        <taxon>Aphanomyces</taxon>
    </lineage>
</organism>
<dbReference type="EMBL" id="CAADRA010005397">
    <property type="protein sequence ID" value="VFT89421.1"/>
    <property type="molecule type" value="Genomic_DNA"/>
</dbReference>
<keyword evidence="4" id="KW-1185">Reference proteome</keyword>
<evidence type="ECO:0000256" key="1">
    <source>
        <dbReference type="SAM" id="MobiDB-lite"/>
    </source>
</evidence>
<feature type="region of interest" description="Disordered" evidence="1">
    <location>
        <begin position="22"/>
        <end position="41"/>
    </location>
</feature>
<reference evidence="2" key="2">
    <citation type="submission" date="2019-06" db="EMBL/GenBank/DDBJ databases">
        <title>Genomics analysis of Aphanomyces spp. identifies a new class of oomycete effector associated with host adaptation.</title>
        <authorList>
            <person name="Gaulin E."/>
        </authorList>
    </citation>
    <scope>NUCLEOTIDE SEQUENCE</scope>
    <source>
        <strain evidence="2">CBS 578.67</strain>
    </source>
</reference>
<dbReference type="EMBL" id="VJMH01005376">
    <property type="protein sequence ID" value="KAF0696688.1"/>
    <property type="molecule type" value="Genomic_DNA"/>
</dbReference>